<protein>
    <submittedName>
        <fullName evidence="1">Uncharacterized protein</fullName>
    </submittedName>
</protein>
<dbReference type="EMBL" id="LNFO01003596">
    <property type="protein sequence ID" value="KUF82598.1"/>
    <property type="molecule type" value="Genomic_DNA"/>
</dbReference>
<gene>
    <name evidence="1" type="ORF">AM587_10000647</name>
</gene>
<dbReference type="AlphaFoldDB" id="A0A0W8CEQ3"/>
<accession>A0A0W8CEQ3</accession>
<reference evidence="1 2" key="1">
    <citation type="submission" date="2015-11" db="EMBL/GenBank/DDBJ databases">
        <title>Genomes and virulence difference between two physiological races of Phytophthora nicotianae.</title>
        <authorList>
            <person name="Liu H."/>
            <person name="Ma X."/>
            <person name="Yu H."/>
            <person name="Fang D."/>
            <person name="Li Y."/>
            <person name="Wang X."/>
            <person name="Wang W."/>
            <person name="Dong Y."/>
            <person name="Xiao B."/>
        </authorList>
    </citation>
    <scope>NUCLEOTIDE SEQUENCE [LARGE SCALE GENOMIC DNA]</scope>
    <source>
        <strain evidence="2">race 0</strain>
    </source>
</reference>
<evidence type="ECO:0000313" key="2">
    <source>
        <dbReference type="Proteomes" id="UP000052943"/>
    </source>
</evidence>
<proteinExistence type="predicted"/>
<organism evidence="1 2">
    <name type="scientific">Phytophthora nicotianae</name>
    <name type="common">Potato buckeye rot agent</name>
    <name type="synonym">Phytophthora parasitica</name>
    <dbReference type="NCBI Taxonomy" id="4792"/>
    <lineage>
        <taxon>Eukaryota</taxon>
        <taxon>Sar</taxon>
        <taxon>Stramenopiles</taxon>
        <taxon>Oomycota</taxon>
        <taxon>Peronosporomycetes</taxon>
        <taxon>Peronosporales</taxon>
        <taxon>Peronosporaceae</taxon>
        <taxon>Phytophthora</taxon>
    </lineage>
</organism>
<dbReference type="Proteomes" id="UP000052943">
    <property type="component" value="Unassembled WGS sequence"/>
</dbReference>
<comment type="caution">
    <text evidence="1">The sequence shown here is derived from an EMBL/GenBank/DDBJ whole genome shotgun (WGS) entry which is preliminary data.</text>
</comment>
<name>A0A0W8CEQ3_PHYNI</name>
<sequence length="153" mass="17475">MAGKKEGERTKRLSGGKNVKHVLRGAVDTYYPEMFSWWILEEDCFGKNFQPGRKEIHVLVELPPDEFGVKRKRVEHRTSLAELWEHSELQLAVLPAPHQLAELLQKPLPFRLTLRDSVVANRVISPNGPLITCPDLTLLMDHFLALEIRVSST</sequence>
<evidence type="ECO:0000313" key="1">
    <source>
        <dbReference type="EMBL" id="KUF82598.1"/>
    </source>
</evidence>